<dbReference type="PANTHER" id="PTHR21248">
    <property type="entry name" value="CARDIOLIPIN SYNTHASE"/>
    <property type="match status" value="1"/>
</dbReference>
<dbReference type="PROSITE" id="PS50035">
    <property type="entry name" value="PLD"/>
    <property type="match status" value="2"/>
</dbReference>
<evidence type="ECO:0000259" key="7">
    <source>
        <dbReference type="PROSITE" id="PS50035"/>
    </source>
</evidence>
<sequence>MFREEPQTGPILDAGTAKQERIAPLMSLLRVLLTAEEAYPVLEQRFLEAEREIRASFRVFDPATPLLSDAARKVGTTWFDLLQHTLERGVRIDLTISDFDPIARGDLHRSSHEALRRIIAAGEASGNGPLLRARVSLHPARVGFIPRMILWPKVQGQLSALAEKLNDMEPHSRRKAMAEMPRMVPWMVAMAEETTEERAQRKAKREEEKARERAARAEDGHRHLRDRIRAHLRPRRWPFPPLVPTTHHQKLAVFDRKYLYIGGLDLDERRFDTKRHDRPAEETWHDVQLLLTGEIAGHADDYLQEFRATTYGQRPTRKFPGLLRSVSSRRRCSLASMSPKPVLSELADAHYNEVQRARRLIYLESQYFRDRRLARALAQAAQRHPHLGLILILPAAPEDVAFEGNKMADARFGEYLQAWCVRRVRKAFGKRCFIGSPAQPRPAPEGLHPRAKLYGAPLIYLHAKVSIFDDQRAIVSSANLNGRSLHWDTEAGAFLDDRKDVARLRATCPAHWLPADAGEEFFDLDRAPAAWRRLAVGNSTRDPEDRRGFILPYPIQPAEKFGRMYPGVPEQMV</sequence>
<dbReference type="PANTHER" id="PTHR21248:SF12">
    <property type="entry name" value="CARDIOLIPIN SYNTHASE C"/>
    <property type="match status" value="1"/>
</dbReference>
<gene>
    <name evidence="8" type="ORF">CBW24_04355</name>
</gene>
<dbReference type="SMART" id="SM00155">
    <property type="entry name" value="PLDc"/>
    <property type="match status" value="2"/>
</dbReference>
<protein>
    <recommendedName>
        <fullName evidence="3">Phospholipase D</fullName>
    </recommendedName>
    <alternativeName>
        <fullName evidence="5">Choline phosphatase</fullName>
    </alternativeName>
</protein>
<evidence type="ECO:0000313" key="8">
    <source>
        <dbReference type="EMBL" id="ATI41309.1"/>
    </source>
</evidence>
<evidence type="ECO:0000256" key="3">
    <source>
        <dbReference type="ARBA" id="ARBA00018392"/>
    </source>
</evidence>
<name>A0A291LX76_9RHOB</name>
<reference evidence="8 9" key="1">
    <citation type="submission" date="2017-05" db="EMBL/GenBank/DDBJ databases">
        <title>Comparative genomic and metabolic analysis of manganese-oxidizing mechanisms in Celeribater manganoxidans DY25T: its adaption to the environment of polymetallic nodule.</title>
        <authorList>
            <person name="Wang X."/>
        </authorList>
    </citation>
    <scope>NUCLEOTIDE SEQUENCE [LARGE SCALE GENOMIC DNA]</scope>
    <source>
        <strain evidence="8 9">DY25</strain>
    </source>
</reference>
<keyword evidence="9" id="KW-1185">Reference proteome</keyword>
<dbReference type="GO" id="GO:0032049">
    <property type="term" value="P:cardiolipin biosynthetic process"/>
    <property type="evidence" value="ECO:0007669"/>
    <property type="project" value="UniProtKB-ARBA"/>
</dbReference>
<dbReference type="Gene3D" id="3.30.870.10">
    <property type="entry name" value="Endonuclease Chain A"/>
    <property type="match status" value="2"/>
</dbReference>
<evidence type="ECO:0000256" key="4">
    <source>
        <dbReference type="ARBA" id="ARBA00022525"/>
    </source>
</evidence>
<dbReference type="GO" id="GO:0030572">
    <property type="term" value="F:phosphatidyltransferase activity"/>
    <property type="evidence" value="ECO:0007669"/>
    <property type="project" value="UniProtKB-ARBA"/>
</dbReference>
<dbReference type="AlphaFoldDB" id="A0A291LX76"/>
<evidence type="ECO:0000256" key="6">
    <source>
        <dbReference type="SAM" id="MobiDB-lite"/>
    </source>
</evidence>
<dbReference type="Proteomes" id="UP000219050">
    <property type="component" value="Chromosome"/>
</dbReference>
<dbReference type="CDD" id="cd09105">
    <property type="entry name" value="PLDc_vPLD1_2_like_2"/>
    <property type="match status" value="1"/>
</dbReference>
<feature type="compositionally biased region" description="Basic and acidic residues" evidence="6">
    <location>
        <begin position="196"/>
        <end position="221"/>
    </location>
</feature>
<comment type="function">
    <text evidence="1">Could be a virulence factor.</text>
</comment>
<evidence type="ECO:0000256" key="1">
    <source>
        <dbReference type="ARBA" id="ARBA00003145"/>
    </source>
</evidence>
<evidence type="ECO:0000313" key="9">
    <source>
        <dbReference type="Proteomes" id="UP000219050"/>
    </source>
</evidence>
<evidence type="ECO:0000256" key="5">
    <source>
        <dbReference type="ARBA" id="ARBA00029594"/>
    </source>
</evidence>
<feature type="domain" description="PLD phosphodiesterase" evidence="7">
    <location>
        <begin position="243"/>
        <end position="270"/>
    </location>
</feature>
<organism evidence="8 9">
    <name type="scientific">Pacificitalea manganoxidans</name>
    <dbReference type="NCBI Taxonomy" id="1411902"/>
    <lineage>
        <taxon>Bacteria</taxon>
        <taxon>Pseudomonadati</taxon>
        <taxon>Pseudomonadota</taxon>
        <taxon>Alphaproteobacteria</taxon>
        <taxon>Rhodobacterales</taxon>
        <taxon>Paracoccaceae</taxon>
        <taxon>Pacificitalea</taxon>
    </lineage>
</organism>
<dbReference type="InterPro" id="IPR001736">
    <property type="entry name" value="PLipase_D/transphosphatidylase"/>
</dbReference>
<dbReference type="KEGG" id="cmag:CBW24_04355"/>
<dbReference type="GO" id="GO:0005576">
    <property type="term" value="C:extracellular region"/>
    <property type="evidence" value="ECO:0007669"/>
    <property type="project" value="UniProtKB-SubCell"/>
</dbReference>
<feature type="domain" description="PLD phosphodiesterase" evidence="7">
    <location>
        <begin position="457"/>
        <end position="484"/>
    </location>
</feature>
<keyword evidence="4" id="KW-0964">Secreted</keyword>
<accession>A0A291LX76</accession>
<evidence type="ECO:0000256" key="2">
    <source>
        <dbReference type="ARBA" id="ARBA00004613"/>
    </source>
</evidence>
<feature type="region of interest" description="Disordered" evidence="6">
    <location>
        <begin position="194"/>
        <end position="221"/>
    </location>
</feature>
<dbReference type="SUPFAM" id="SSF56024">
    <property type="entry name" value="Phospholipase D/nuclease"/>
    <property type="match status" value="2"/>
</dbReference>
<comment type="subcellular location">
    <subcellularLocation>
        <location evidence="2">Secreted</location>
    </subcellularLocation>
</comment>
<proteinExistence type="predicted"/>
<dbReference type="InterPro" id="IPR025202">
    <property type="entry name" value="PLD-like_dom"/>
</dbReference>
<dbReference type="Pfam" id="PF13091">
    <property type="entry name" value="PLDc_2"/>
    <property type="match status" value="1"/>
</dbReference>
<dbReference type="EMBL" id="CP021404">
    <property type="protein sequence ID" value="ATI41309.1"/>
    <property type="molecule type" value="Genomic_DNA"/>
</dbReference>
<dbReference type="Pfam" id="PF00614">
    <property type="entry name" value="PLDc"/>
    <property type="match status" value="1"/>
</dbReference>